<accession>A0A2V3ZRW4</accession>
<dbReference type="EMBL" id="QFLI01000015">
    <property type="protein sequence ID" value="PXX95441.1"/>
    <property type="molecule type" value="Genomic_DNA"/>
</dbReference>
<sequence>MKYTIILLIVILVIGCGDYYKNRVEPLEINGVVLEKYRDKNRDYPRLIINNNNSEILLTLYDYETSGLWNYLQKGDSIYKSKGELVFFVSRNGTKKKFTLQY</sequence>
<dbReference type="Proteomes" id="UP000248079">
    <property type="component" value="Unassembled WGS sequence"/>
</dbReference>
<dbReference type="PROSITE" id="PS51257">
    <property type="entry name" value="PROKAR_LIPOPROTEIN"/>
    <property type="match status" value="1"/>
</dbReference>
<organism evidence="1 2">
    <name type="scientific">Marinifilum breve</name>
    <dbReference type="NCBI Taxonomy" id="2184082"/>
    <lineage>
        <taxon>Bacteria</taxon>
        <taxon>Pseudomonadati</taxon>
        <taxon>Bacteroidota</taxon>
        <taxon>Bacteroidia</taxon>
        <taxon>Marinilabiliales</taxon>
        <taxon>Marinifilaceae</taxon>
    </lineage>
</organism>
<dbReference type="RefSeq" id="WP_110363843.1">
    <property type="nucleotide sequence ID" value="NZ_QFLI01000015.1"/>
</dbReference>
<dbReference type="AlphaFoldDB" id="A0A2V3ZRW4"/>
<comment type="caution">
    <text evidence="1">The sequence shown here is derived from an EMBL/GenBank/DDBJ whole genome shotgun (WGS) entry which is preliminary data.</text>
</comment>
<reference evidence="1 2" key="1">
    <citation type="submission" date="2018-05" db="EMBL/GenBank/DDBJ databases">
        <title>Marinifilum breve JC075T sp. nov., a marine bacterium isolated from Yongle Blue Hole in the South China Sea.</title>
        <authorList>
            <person name="Fu T."/>
        </authorList>
    </citation>
    <scope>NUCLEOTIDE SEQUENCE [LARGE SCALE GENOMIC DNA]</scope>
    <source>
        <strain evidence="1 2">JC075</strain>
    </source>
</reference>
<gene>
    <name evidence="1" type="ORF">DF185_22250</name>
</gene>
<name>A0A2V3ZRW4_9BACT</name>
<evidence type="ECO:0000313" key="1">
    <source>
        <dbReference type="EMBL" id="PXX95441.1"/>
    </source>
</evidence>
<protein>
    <submittedName>
        <fullName evidence="1">Uncharacterized protein</fullName>
    </submittedName>
</protein>
<evidence type="ECO:0000313" key="2">
    <source>
        <dbReference type="Proteomes" id="UP000248079"/>
    </source>
</evidence>
<proteinExistence type="predicted"/>
<dbReference type="OrthoDB" id="10011859at2"/>
<keyword evidence="2" id="KW-1185">Reference proteome</keyword>